<sequence>MDDICESGEVPTLSYVVEHIYSSCDTEKNGAVLASALVDFVRPLMSNLPNGISEFLEILDPNNENPAISRTAFFEAMQKWIINIEGTDTLQHFSFRDPDSPRGTNLPFYQSTPKPSIEPTSTKNVTNILNLSNFSPTSFSNCKNTSTVACENLVLEEKVKELEHKYGNAINELSMVKSQLLSSEEQYADLKKDLERTNKRLSLEQQIVVDLQKSIEHNDDIKEDIINTKKENEHLQKMLASSKKENSNLMALIRDLEFEKEQFERKMTEIHGKDNKRKEEITDLQMALSLREEENNALKTIKVELEDKLEEQMSLLKHFTEMSEFMKNENQTLRSVVRKMGLTDLSDISSIRDLPNLSSHGIVPNSPNSPYLNETLKSSTPFKNFYHPSVFQREIFNSPKLIFKLNNPVNSDGLDTPPYIRNINSTNSIENSTLDSTKIFEITNGVKNLSNGIGKIQSHFDNSKNSSLNELEEGVDKEDLNLSNNKDTPSMTSSSGNAVCETFEDLDMSTVSEKHSYKGENLLSELQACKTLDQCNDCFVKEHGEMYEIVKEHESCPKIIDEYKEKIEVLTKNIEIIETERKNLVDDYNKQNESIKYFKDLLDKEKSLNEHLASENFKLTEQIVNFIDIENEKEKQLKELEYKTKEMEGEVAKFKNKEETTSTEYNNLINKFDSLQNEKMFLEKQLMQLNTEKTHLSNEISDLRTKNDILSNKIESKDKKIQELHTVLTEKEHLEEELRNTEFQQIENCNTIENLTKKLEESKNMGHYFVQIIKKKITDQKTKVQFLNELNMKLEEQVNKLKNDLQHMKTEMYLVKSPSALAFNAKLESRENIGNESTSTEGSETSVSTERPQYRKRQNCIKRINYEKQQVKIIKLEEQVELLQKELFNEKSKTQNIYNLEFQVNELKLEKISLEQEKNIILEQLNAIKHDLSLKENMMSQFEKSQKLEFDNLSERFSKENEMISANLIEALKRTEENEKLLRTQIDQLEQEVTTSKEEKLFLESLLSKKETKIITLKKTLSDIMKSSEEAKVFENIVIEKESMLQFSRELLMKSNNSLELSENCICSLNLLLDHCKVVLLETAVDLFSATKEAFEALKNDFNIIPEEFDFISTMKDFHKENSKFTVEIIEEIKCNLILSSKLLRSLARNQEPCAFYVKIMRQLLRVSTNLPLDHLNYSFDVCLVLTPIFRLRV</sequence>
<feature type="coiled-coil region" evidence="1">
    <location>
        <begin position="866"/>
        <end position="924"/>
    </location>
</feature>
<feature type="coiled-coil region" evidence="1">
    <location>
        <begin position="560"/>
        <end position="594"/>
    </location>
</feature>
<feature type="coiled-coil region" evidence="1">
    <location>
        <begin position="972"/>
        <end position="1006"/>
    </location>
</feature>
<reference evidence="3 4" key="1">
    <citation type="submission" date="2023-03" db="EMBL/GenBank/DDBJ databases">
        <title>Genome insight into feeding habits of ladybird beetles.</title>
        <authorList>
            <person name="Li H.-S."/>
            <person name="Huang Y.-H."/>
            <person name="Pang H."/>
        </authorList>
    </citation>
    <scope>NUCLEOTIDE SEQUENCE [LARGE SCALE GENOMIC DNA]</scope>
    <source>
        <strain evidence="3">SYSU_2023b</strain>
        <tissue evidence="3">Whole body</tissue>
    </source>
</reference>
<dbReference type="Proteomes" id="UP001431783">
    <property type="component" value="Unassembled WGS sequence"/>
</dbReference>
<keyword evidence="1" id="KW-0175">Coiled coil</keyword>
<feature type="compositionally biased region" description="Polar residues" evidence="2">
    <location>
        <begin position="481"/>
        <end position="497"/>
    </location>
</feature>
<dbReference type="EMBL" id="JARQZJ010000121">
    <property type="protein sequence ID" value="KAK9888635.1"/>
    <property type="molecule type" value="Genomic_DNA"/>
</dbReference>
<dbReference type="PANTHER" id="PTHR45615">
    <property type="entry name" value="MYOSIN HEAVY CHAIN, NON-MUSCLE"/>
    <property type="match status" value="1"/>
</dbReference>
<evidence type="ECO:0000256" key="1">
    <source>
        <dbReference type="SAM" id="Coils"/>
    </source>
</evidence>
<protein>
    <submittedName>
        <fullName evidence="3">Uncharacterized protein</fullName>
    </submittedName>
</protein>
<evidence type="ECO:0000256" key="2">
    <source>
        <dbReference type="SAM" id="MobiDB-lite"/>
    </source>
</evidence>
<accession>A0AAW1V9B6</accession>
<feature type="region of interest" description="Disordered" evidence="2">
    <location>
        <begin position="475"/>
        <end position="497"/>
    </location>
</feature>
<evidence type="ECO:0000313" key="4">
    <source>
        <dbReference type="Proteomes" id="UP001431783"/>
    </source>
</evidence>
<dbReference type="PANTHER" id="PTHR45615:SF63">
    <property type="entry name" value="CHROMOSOME UNDETERMINED SCAFFOLD_10, WHOLE GENOME SHOTGUN SEQUENCE"/>
    <property type="match status" value="1"/>
</dbReference>
<feature type="compositionally biased region" description="Low complexity" evidence="2">
    <location>
        <begin position="836"/>
        <end position="850"/>
    </location>
</feature>
<feature type="coiled-coil region" evidence="1">
    <location>
        <begin position="152"/>
        <end position="311"/>
    </location>
</feature>
<name>A0AAW1V9B6_9CUCU</name>
<feature type="coiled-coil region" evidence="1">
    <location>
        <begin position="777"/>
        <end position="811"/>
    </location>
</feature>
<organism evidence="3 4">
    <name type="scientific">Henosepilachna vigintioctopunctata</name>
    <dbReference type="NCBI Taxonomy" id="420089"/>
    <lineage>
        <taxon>Eukaryota</taxon>
        <taxon>Metazoa</taxon>
        <taxon>Ecdysozoa</taxon>
        <taxon>Arthropoda</taxon>
        <taxon>Hexapoda</taxon>
        <taxon>Insecta</taxon>
        <taxon>Pterygota</taxon>
        <taxon>Neoptera</taxon>
        <taxon>Endopterygota</taxon>
        <taxon>Coleoptera</taxon>
        <taxon>Polyphaga</taxon>
        <taxon>Cucujiformia</taxon>
        <taxon>Coccinelloidea</taxon>
        <taxon>Coccinellidae</taxon>
        <taxon>Epilachninae</taxon>
        <taxon>Epilachnini</taxon>
        <taxon>Henosepilachna</taxon>
    </lineage>
</organism>
<dbReference type="AlphaFoldDB" id="A0AAW1V9B6"/>
<feature type="region of interest" description="Disordered" evidence="2">
    <location>
        <begin position="832"/>
        <end position="852"/>
    </location>
</feature>
<evidence type="ECO:0000313" key="3">
    <source>
        <dbReference type="EMBL" id="KAK9888635.1"/>
    </source>
</evidence>
<feature type="coiled-coil region" evidence="1">
    <location>
        <begin position="630"/>
        <end position="744"/>
    </location>
</feature>
<comment type="caution">
    <text evidence="3">The sequence shown here is derived from an EMBL/GenBank/DDBJ whole genome shotgun (WGS) entry which is preliminary data.</text>
</comment>
<proteinExistence type="predicted"/>
<gene>
    <name evidence="3" type="ORF">WA026_000863</name>
</gene>
<keyword evidence="4" id="KW-1185">Reference proteome</keyword>